<reference evidence="7" key="1">
    <citation type="journal article" date="2023" name="Mol. Phylogenet. Evol.">
        <title>Genome-scale phylogeny and comparative genomics of the fungal order Sordariales.</title>
        <authorList>
            <person name="Hensen N."/>
            <person name="Bonometti L."/>
            <person name="Westerberg I."/>
            <person name="Brannstrom I.O."/>
            <person name="Guillou S."/>
            <person name="Cros-Aarteil S."/>
            <person name="Calhoun S."/>
            <person name="Haridas S."/>
            <person name="Kuo A."/>
            <person name="Mondo S."/>
            <person name="Pangilinan J."/>
            <person name="Riley R."/>
            <person name="LaButti K."/>
            <person name="Andreopoulos B."/>
            <person name="Lipzen A."/>
            <person name="Chen C."/>
            <person name="Yan M."/>
            <person name="Daum C."/>
            <person name="Ng V."/>
            <person name="Clum A."/>
            <person name="Steindorff A."/>
            <person name="Ohm R.A."/>
            <person name="Martin F."/>
            <person name="Silar P."/>
            <person name="Natvig D.O."/>
            <person name="Lalanne C."/>
            <person name="Gautier V."/>
            <person name="Ament-Velasquez S.L."/>
            <person name="Kruys A."/>
            <person name="Hutchinson M.I."/>
            <person name="Powell A.J."/>
            <person name="Barry K."/>
            <person name="Miller A.N."/>
            <person name="Grigoriev I.V."/>
            <person name="Debuchy R."/>
            <person name="Gladieux P."/>
            <person name="Hiltunen Thoren M."/>
            <person name="Johannesson H."/>
        </authorList>
    </citation>
    <scope>NUCLEOTIDE SEQUENCE</scope>
    <source>
        <strain evidence="7">CBS 103.79</strain>
    </source>
</reference>
<dbReference type="Pfam" id="PF03807">
    <property type="entry name" value="F420_oxidored"/>
    <property type="match status" value="1"/>
</dbReference>
<dbReference type="Pfam" id="PF14748">
    <property type="entry name" value="P5CR_dimer"/>
    <property type="match status" value="1"/>
</dbReference>
<dbReference type="HAMAP" id="MF_01925">
    <property type="entry name" value="P5C_reductase"/>
    <property type="match status" value="1"/>
</dbReference>
<dbReference type="InterPro" id="IPR029036">
    <property type="entry name" value="P5CR_dimer"/>
</dbReference>
<accession>A0AAN6RV24</accession>
<dbReference type="PIRSF" id="PIRSF000193">
    <property type="entry name" value="Pyrrol-5-carb_rd"/>
    <property type="match status" value="1"/>
</dbReference>
<comment type="similarity">
    <text evidence="1">Belongs to the pyrroline-5-carboxylate reductase family.</text>
</comment>
<evidence type="ECO:0000313" key="7">
    <source>
        <dbReference type="EMBL" id="KAK3903171.1"/>
    </source>
</evidence>
<dbReference type="InterPro" id="IPR008927">
    <property type="entry name" value="6-PGluconate_DH-like_C_sf"/>
</dbReference>
<feature type="domain" description="Pyrroline-5-carboxylate reductase catalytic N-terminal" evidence="5">
    <location>
        <begin position="78"/>
        <end position="137"/>
    </location>
</feature>
<protein>
    <submittedName>
        <fullName evidence="7">Pyrroline-5-carboxylate reductase dimerization-domain-containing protein</fullName>
    </submittedName>
</protein>
<proteinExistence type="inferred from homology"/>
<dbReference type="InterPro" id="IPR028939">
    <property type="entry name" value="P5C_Rdtase_cat_N"/>
</dbReference>
<gene>
    <name evidence="7" type="ORF">C8A05DRAFT_43552</name>
</gene>
<feature type="binding site" evidence="4">
    <location>
        <begin position="109"/>
        <end position="112"/>
    </location>
    <ligand>
        <name>NADP(+)</name>
        <dbReference type="ChEBI" id="CHEBI:58349"/>
    </ligand>
</feature>
<keyword evidence="3" id="KW-0560">Oxidoreductase</keyword>
<dbReference type="PANTHER" id="PTHR11645">
    <property type="entry name" value="PYRROLINE-5-CARBOXYLATE REDUCTASE"/>
    <property type="match status" value="1"/>
</dbReference>
<organism evidence="7 8">
    <name type="scientific">Staphylotrichum tortipilum</name>
    <dbReference type="NCBI Taxonomy" id="2831512"/>
    <lineage>
        <taxon>Eukaryota</taxon>
        <taxon>Fungi</taxon>
        <taxon>Dikarya</taxon>
        <taxon>Ascomycota</taxon>
        <taxon>Pezizomycotina</taxon>
        <taxon>Sordariomycetes</taxon>
        <taxon>Sordariomycetidae</taxon>
        <taxon>Sordariales</taxon>
        <taxon>Chaetomiaceae</taxon>
        <taxon>Staphylotrichum</taxon>
    </lineage>
</organism>
<evidence type="ECO:0000256" key="3">
    <source>
        <dbReference type="ARBA" id="ARBA00023002"/>
    </source>
</evidence>
<dbReference type="GO" id="GO:0004735">
    <property type="term" value="F:pyrroline-5-carboxylate reductase activity"/>
    <property type="evidence" value="ECO:0007669"/>
    <property type="project" value="InterPro"/>
</dbReference>
<evidence type="ECO:0000259" key="6">
    <source>
        <dbReference type="Pfam" id="PF14748"/>
    </source>
</evidence>
<evidence type="ECO:0000313" key="8">
    <source>
        <dbReference type="Proteomes" id="UP001303889"/>
    </source>
</evidence>
<dbReference type="Gene3D" id="3.40.50.720">
    <property type="entry name" value="NAD(P)-binding Rossmann-like Domain"/>
    <property type="match status" value="1"/>
</dbReference>
<dbReference type="InterPro" id="IPR053790">
    <property type="entry name" value="P5CR-like_CS"/>
</dbReference>
<evidence type="ECO:0000256" key="4">
    <source>
        <dbReference type="PIRSR" id="PIRSR000193-1"/>
    </source>
</evidence>
<dbReference type="InterPro" id="IPR000304">
    <property type="entry name" value="Pyrroline-COOH_reductase"/>
</dbReference>
<name>A0AAN6RV24_9PEZI</name>
<feature type="binding site" evidence="4">
    <location>
        <position position="96"/>
    </location>
    <ligand>
        <name>NADPH</name>
        <dbReference type="ChEBI" id="CHEBI:57783"/>
    </ligand>
</feature>
<dbReference type="PROSITE" id="PS00521">
    <property type="entry name" value="P5CR"/>
    <property type="match status" value="1"/>
</dbReference>
<dbReference type="EMBL" id="MU855465">
    <property type="protein sequence ID" value="KAK3903171.1"/>
    <property type="molecule type" value="Genomic_DNA"/>
</dbReference>
<evidence type="ECO:0000256" key="1">
    <source>
        <dbReference type="ARBA" id="ARBA00005525"/>
    </source>
</evidence>
<dbReference type="SUPFAM" id="SSF51735">
    <property type="entry name" value="NAD(P)-binding Rossmann-fold domains"/>
    <property type="match status" value="1"/>
</dbReference>
<keyword evidence="2 4" id="KW-0521">NADP</keyword>
<keyword evidence="8" id="KW-1185">Reference proteome</keyword>
<dbReference type="Gene3D" id="1.10.3730.10">
    <property type="entry name" value="ProC C-terminal domain-like"/>
    <property type="match status" value="1"/>
</dbReference>
<dbReference type="InterPro" id="IPR036291">
    <property type="entry name" value="NAD(P)-bd_dom_sf"/>
</dbReference>
<sequence>MTTAGALSSGGFTLAIVGCGKRGFIEHRGLTWKLGTAVLQGLLVSPAPAQESQHTLQRILVSVRVREKGQRVLDKVLGDSNPHDRPCLVELVVGDNAEAARRADVVVLACHPHQGREVLGVPGMPEALGGKLLVSMLGGVSVTALEDSLYWAKSAGRAVTGPGRCHIVQAIPNVAAARGSSTTVVGERSDSIPDEVLERGHEVLRRIGQSVFVGRDEMPAATALCASGTALFVWFLGAMVDASVAEGIDKDEATRMAALTMAGAAGLVASGETPGAVIAKVTTPGGATARGLIVLEQSTAKEAIAEALRAITSKIRS</sequence>
<reference evidence="7" key="2">
    <citation type="submission" date="2023-05" db="EMBL/GenBank/DDBJ databases">
        <authorList>
            <consortium name="Lawrence Berkeley National Laboratory"/>
            <person name="Steindorff A."/>
            <person name="Hensen N."/>
            <person name="Bonometti L."/>
            <person name="Westerberg I."/>
            <person name="Brannstrom I.O."/>
            <person name="Guillou S."/>
            <person name="Cros-Aarteil S."/>
            <person name="Calhoun S."/>
            <person name="Haridas S."/>
            <person name="Kuo A."/>
            <person name="Mondo S."/>
            <person name="Pangilinan J."/>
            <person name="Riley R."/>
            <person name="Labutti K."/>
            <person name="Andreopoulos B."/>
            <person name="Lipzen A."/>
            <person name="Chen C."/>
            <person name="Yanf M."/>
            <person name="Daum C."/>
            <person name="Ng V."/>
            <person name="Clum A."/>
            <person name="Ohm R."/>
            <person name="Martin F."/>
            <person name="Silar P."/>
            <person name="Natvig D."/>
            <person name="Lalanne C."/>
            <person name="Gautier V."/>
            <person name="Ament-Velasquez S.L."/>
            <person name="Kruys A."/>
            <person name="Hutchinson M.I."/>
            <person name="Powell A.J."/>
            <person name="Barry K."/>
            <person name="Miller A.N."/>
            <person name="Grigoriev I.V."/>
            <person name="Debuchy R."/>
            <person name="Gladieux P."/>
            <person name="Thoren M.H."/>
            <person name="Johannesson H."/>
        </authorList>
    </citation>
    <scope>NUCLEOTIDE SEQUENCE</scope>
    <source>
        <strain evidence="7">CBS 103.79</strain>
    </source>
</reference>
<dbReference type="GO" id="GO:0055129">
    <property type="term" value="P:L-proline biosynthetic process"/>
    <property type="evidence" value="ECO:0007669"/>
    <property type="project" value="TreeGrafter"/>
</dbReference>
<dbReference type="AlphaFoldDB" id="A0AAN6RV24"/>
<dbReference type="SUPFAM" id="SSF48179">
    <property type="entry name" value="6-phosphogluconate dehydrogenase C-terminal domain-like"/>
    <property type="match status" value="1"/>
</dbReference>
<evidence type="ECO:0000259" key="5">
    <source>
        <dbReference type="Pfam" id="PF03807"/>
    </source>
</evidence>
<comment type="caution">
    <text evidence="7">The sequence shown here is derived from an EMBL/GenBank/DDBJ whole genome shotgun (WGS) entry which is preliminary data.</text>
</comment>
<feature type="domain" description="Pyrroline-5-carboxylate reductase dimerisation" evidence="6">
    <location>
        <begin position="216"/>
        <end position="316"/>
    </location>
</feature>
<dbReference type="Proteomes" id="UP001303889">
    <property type="component" value="Unassembled WGS sequence"/>
</dbReference>
<evidence type="ECO:0000256" key="2">
    <source>
        <dbReference type="ARBA" id="ARBA00022857"/>
    </source>
</evidence>
<dbReference type="PANTHER" id="PTHR11645:SF0">
    <property type="entry name" value="PYRROLINE-5-CARBOXYLATE REDUCTASE 3"/>
    <property type="match status" value="1"/>
</dbReference>